<dbReference type="PANTHER" id="PTHR33181">
    <property type="entry name" value="OS01G0778500 PROTEIN"/>
    <property type="match status" value="1"/>
</dbReference>
<dbReference type="EMBL" id="LSRQ01003770">
    <property type="protein sequence ID" value="OAY70805.1"/>
    <property type="molecule type" value="Genomic_DNA"/>
</dbReference>
<proteinExistence type="predicted"/>
<accession>A0A199V1Q2</accession>
<organism evidence="2 3">
    <name type="scientific">Ananas comosus</name>
    <name type="common">Pineapple</name>
    <name type="synonym">Ananas ananas</name>
    <dbReference type="NCBI Taxonomy" id="4615"/>
    <lineage>
        <taxon>Eukaryota</taxon>
        <taxon>Viridiplantae</taxon>
        <taxon>Streptophyta</taxon>
        <taxon>Embryophyta</taxon>
        <taxon>Tracheophyta</taxon>
        <taxon>Spermatophyta</taxon>
        <taxon>Magnoliopsida</taxon>
        <taxon>Liliopsida</taxon>
        <taxon>Poales</taxon>
        <taxon>Bromeliaceae</taxon>
        <taxon>Bromelioideae</taxon>
        <taxon>Ananas</taxon>
    </lineage>
</organism>
<sequence>MEWWRKVLVLPVKRALVAVAARVRSRKDGSGILKLHNDVQTCEYQDVQVMWEILQQSEMISSHSSNNTNIFKGKQPFGRVSVWLGRGSSRRSH</sequence>
<evidence type="ECO:0000313" key="2">
    <source>
        <dbReference type="EMBL" id="OAY70805.1"/>
    </source>
</evidence>
<dbReference type="PANTHER" id="PTHR33181:SF4">
    <property type="entry name" value="OVULE PROTEIN"/>
    <property type="match status" value="1"/>
</dbReference>
<dbReference type="Proteomes" id="UP000092600">
    <property type="component" value="Unassembled WGS sequence"/>
</dbReference>
<reference evidence="2 3" key="1">
    <citation type="journal article" date="2016" name="DNA Res.">
        <title>The draft genome of MD-2 pineapple using hybrid error correction of long reads.</title>
        <authorList>
            <person name="Redwan R.M."/>
            <person name="Saidin A."/>
            <person name="Kumar S.V."/>
        </authorList>
    </citation>
    <scope>NUCLEOTIDE SEQUENCE [LARGE SCALE GENOMIC DNA]</scope>
    <source>
        <strain evidence="3">cv. MD2</strain>
        <tissue evidence="2">Leaf</tissue>
    </source>
</reference>
<keyword evidence="1" id="KW-0732">Signal</keyword>
<feature type="chain" id="PRO_5008285593" evidence="1">
    <location>
        <begin position="21"/>
        <end position="93"/>
    </location>
</feature>
<comment type="caution">
    <text evidence="2">The sequence shown here is derived from an EMBL/GenBank/DDBJ whole genome shotgun (WGS) entry which is preliminary data.</text>
</comment>
<evidence type="ECO:0000256" key="1">
    <source>
        <dbReference type="SAM" id="SignalP"/>
    </source>
</evidence>
<dbReference type="AlphaFoldDB" id="A0A199V1Q2"/>
<feature type="signal peptide" evidence="1">
    <location>
        <begin position="1"/>
        <end position="20"/>
    </location>
</feature>
<dbReference type="STRING" id="4615.A0A199V1Q2"/>
<name>A0A199V1Q2_ANACO</name>
<evidence type="ECO:0000313" key="3">
    <source>
        <dbReference type="Proteomes" id="UP000092600"/>
    </source>
</evidence>
<gene>
    <name evidence="2" type="ORF">ACMD2_27241</name>
</gene>
<protein>
    <submittedName>
        <fullName evidence="2">Uncharacterized protein</fullName>
    </submittedName>
</protein>